<name>A0ABS5TN36_9ACTN</name>
<feature type="domain" description="TadE-like" evidence="1">
    <location>
        <begin position="1"/>
        <end position="33"/>
    </location>
</feature>
<dbReference type="Proteomes" id="UP001197247">
    <property type="component" value="Unassembled WGS sequence"/>
</dbReference>
<organism evidence="2 3">
    <name type="scientific">Kineosporia corallincola</name>
    <dbReference type="NCBI Taxonomy" id="2835133"/>
    <lineage>
        <taxon>Bacteria</taxon>
        <taxon>Bacillati</taxon>
        <taxon>Actinomycetota</taxon>
        <taxon>Actinomycetes</taxon>
        <taxon>Kineosporiales</taxon>
        <taxon>Kineosporiaceae</taxon>
        <taxon>Kineosporia</taxon>
    </lineage>
</organism>
<dbReference type="EMBL" id="JAHBAY010000011">
    <property type="protein sequence ID" value="MBT0772253.1"/>
    <property type="molecule type" value="Genomic_DNA"/>
</dbReference>
<comment type="caution">
    <text evidence="2">The sequence shown here is derived from an EMBL/GenBank/DDBJ whole genome shotgun (WGS) entry which is preliminary data.</text>
</comment>
<reference evidence="2 3" key="1">
    <citation type="submission" date="2021-05" db="EMBL/GenBank/DDBJ databases">
        <title>Kineosporia and Streptomyces sp. nov. two new marine actinobacteria isolated from Coral.</title>
        <authorList>
            <person name="Buangrab K."/>
            <person name="Sutthacheep M."/>
            <person name="Yeemin T."/>
            <person name="Harunari E."/>
            <person name="Igarashi Y."/>
            <person name="Kanchanasin P."/>
            <person name="Tanasupawat S."/>
            <person name="Phongsopitanun W."/>
        </authorList>
    </citation>
    <scope>NUCLEOTIDE SEQUENCE [LARGE SCALE GENOMIC DNA]</scope>
    <source>
        <strain evidence="2 3">J2-2</strain>
    </source>
</reference>
<evidence type="ECO:0000259" key="1">
    <source>
        <dbReference type="Pfam" id="PF07811"/>
    </source>
</evidence>
<keyword evidence="3" id="KW-1185">Reference proteome</keyword>
<evidence type="ECO:0000313" key="2">
    <source>
        <dbReference type="EMBL" id="MBT0772253.1"/>
    </source>
</evidence>
<proteinExistence type="predicted"/>
<sequence>MPLLLFVIFATVQAALLFLGNQAASAAAREAARVARTGGGAAAIGTAEARGRAYAAQVGRGVIEDVSVQVSMAGPDEVRAVVTGRGIQVVPGVPGVRIEQVVQGPVEEFRPDL</sequence>
<evidence type="ECO:0000313" key="3">
    <source>
        <dbReference type="Proteomes" id="UP001197247"/>
    </source>
</evidence>
<accession>A0ABS5TN36</accession>
<gene>
    <name evidence="2" type="ORF">KIH74_25130</name>
</gene>
<protein>
    <submittedName>
        <fullName evidence="2">Pilus assembly protein</fullName>
    </submittedName>
</protein>
<dbReference type="InterPro" id="IPR012495">
    <property type="entry name" value="TadE-like_dom"/>
</dbReference>
<dbReference type="Pfam" id="PF07811">
    <property type="entry name" value="TadE"/>
    <property type="match status" value="1"/>
</dbReference>